<comment type="subunit">
    <text evidence="9">Homodimer, forms a heterotetramer with a Cas1 homodimer.</text>
</comment>
<comment type="function">
    <text evidence="9">CRISPR (clustered regularly interspaced short palindromic repeat), is an adaptive immune system that provides protection against mobile genetic elements (viruses, transposable elements and conjugative plasmids). CRISPR clusters contain sequences complementary to antecedent mobile elements and target invading nucleic acids. CRISPR clusters are transcribed and processed into CRISPR RNA (crRNA). Functions as a ssRNA-specific endoribonuclease. Involved in the integration of spacer DNA into the CRISPR cassette.</text>
</comment>
<evidence type="ECO:0000256" key="7">
    <source>
        <dbReference type="ARBA" id="ARBA00022842"/>
    </source>
</evidence>
<dbReference type="PANTHER" id="PTHR34405">
    <property type="entry name" value="CRISPR-ASSOCIATED ENDORIBONUCLEASE CAS2"/>
    <property type="match status" value="1"/>
</dbReference>
<gene>
    <name evidence="9 10" type="primary">cas2</name>
    <name evidence="10" type="ORF">E5356_07450</name>
</gene>
<sequence>MGKSKKKELTFPQKMNKLMHAGVDNNQMIYNRQHDLSSIESLDERIRRVIGLLNIPKKKSLNMLFFVMYDIESNKVRNQVAKYLLRKGCFRVQRSIFLADLNNQDYEQIRSDLSEVQACYDNHDSIMIVPVSTDFLRSMKIIGKSIDIDIIMNSKNTLFF</sequence>
<dbReference type="GO" id="GO:0051607">
    <property type="term" value="P:defense response to virus"/>
    <property type="evidence" value="ECO:0007669"/>
    <property type="project" value="UniProtKB-UniRule"/>
</dbReference>
<evidence type="ECO:0000256" key="3">
    <source>
        <dbReference type="ARBA" id="ARBA00022722"/>
    </source>
</evidence>
<evidence type="ECO:0000313" key="10">
    <source>
        <dbReference type="EMBL" id="TGY06043.1"/>
    </source>
</evidence>
<dbReference type="AlphaFoldDB" id="A0A4S2AXH8"/>
<keyword evidence="6 9" id="KW-0378">Hydrolase</keyword>
<name>A0A4S2AXH8_9BACE</name>
<dbReference type="PANTHER" id="PTHR34405:SF3">
    <property type="entry name" value="CRISPR-ASSOCIATED ENDORIBONUCLEASE CAS2 3"/>
    <property type="match status" value="1"/>
</dbReference>
<evidence type="ECO:0000256" key="2">
    <source>
        <dbReference type="ARBA" id="ARBA00009959"/>
    </source>
</evidence>
<evidence type="ECO:0000256" key="4">
    <source>
        <dbReference type="ARBA" id="ARBA00022723"/>
    </source>
</evidence>
<comment type="similarity">
    <text evidence="2 9">Belongs to the CRISPR-associated endoribonuclease Cas2 protein family.</text>
</comment>
<keyword evidence="7 9" id="KW-0460">Magnesium</keyword>
<dbReference type="Pfam" id="PF09827">
    <property type="entry name" value="CRISPR_Cas2"/>
    <property type="match status" value="1"/>
</dbReference>
<dbReference type="SUPFAM" id="SSF143430">
    <property type="entry name" value="TTP0101/SSO1404-like"/>
    <property type="match status" value="1"/>
</dbReference>
<dbReference type="Gene3D" id="3.30.70.240">
    <property type="match status" value="1"/>
</dbReference>
<dbReference type="EC" id="3.1.-.-" evidence="9"/>
<dbReference type="GO" id="GO:0016787">
    <property type="term" value="F:hydrolase activity"/>
    <property type="evidence" value="ECO:0007669"/>
    <property type="project" value="UniProtKB-KW"/>
</dbReference>
<organism evidence="10 11">
    <name type="scientific">Bacteroides acidifaciens</name>
    <dbReference type="NCBI Taxonomy" id="85831"/>
    <lineage>
        <taxon>Bacteria</taxon>
        <taxon>Pseudomonadati</taxon>
        <taxon>Bacteroidota</taxon>
        <taxon>Bacteroidia</taxon>
        <taxon>Bacteroidales</taxon>
        <taxon>Bacteroidaceae</taxon>
        <taxon>Bacteroides</taxon>
    </lineage>
</organism>
<dbReference type="InterPro" id="IPR019199">
    <property type="entry name" value="Virulence_VapD/CRISPR_Cas2"/>
</dbReference>
<dbReference type="EMBL" id="SRZA01000016">
    <property type="protein sequence ID" value="TGY06043.1"/>
    <property type="molecule type" value="Genomic_DNA"/>
</dbReference>
<dbReference type="NCBIfam" id="TIGR01573">
    <property type="entry name" value="cas2"/>
    <property type="match status" value="1"/>
</dbReference>
<evidence type="ECO:0000256" key="6">
    <source>
        <dbReference type="ARBA" id="ARBA00022801"/>
    </source>
</evidence>
<dbReference type="CDD" id="cd09725">
    <property type="entry name" value="Cas2_I_II_III"/>
    <property type="match status" value="1"/>
</dbReference>
<dbReference type="HAMAP" id="MF_01471">
    <property type="entry name" value="Cas2"/>
    <property type="match status" value="1"/>
</dbReference>
<dbReference type="RefSeq" id="WP_136014016.1">
    <property type="nucleotide sequence ID" value="NZ_CAJTBC010000024.1"/>
</dbReference>
<evidence type="ECO:0000256" key="5">
    <source>
        <dbReference type="ARBA" id="ARBA00022759"/>
    </source>
</evidence>
<protein>
    <recommendedName>
        <fullName evidence="9">CRISPR-associated endoribonuclease Cas2</fullName>
        <ecNumber evidence="9">3.1.-.-</ecNumber>
    </recommendedName>
</protein>
<evidence type="ECO:0000256" key="8">
    <source>
        <dbReference type="ARBA" id="ARBA00023118"/>
    </source>
</evidence>
<dbReference type="Proteomes" id="UP000305751">
    <property type="component" value="Unassembled WGS sequence"/>
</dbReference>
<keyword evidence="4 9" id="KW-0479">Metal-binding</keyword>
<dbReference type="InterPro" id="IPR021127">
    <property type="entry name" value="CRISPR_associated_Cas2"/>
</dbReference>
<proteinExistence type="inferred from homology"/>
<evidence type="ECO:0000256" key="9">
    <source>
        <dbReference type="HAMAP-Rule" id="MF_01471"/>
    </source>
</evidence>
<feature type="binding site" evidence="9">
    <location>
        <position position="70"/>
    </location>
    <ligand>
        <name>Mg(2+)</name>
        <dbReference type="ChEBI" id="CHEBI:18420"/>
        <note>catalytic</note>
    </ligand>
</feature>
<keyword evidence="11" id="KW-1185">Reference proteome</keyword>
<keyword evidence="5 9" id="KW-0255">Endonuclease</keyword>
<comment type="cofactor">
    <cofactor evidence="1 9">
        <name>Mg(2+)</name>
        <dbReference type="ChEBI" id="CHEBI:18420"/>
    </cofactor>
</comment>
<dbReference type="GO" id="GO:0004521">
    <property type="term" value="F:RNA endonuclease activity"/>
    <property type="evidence" value="ECO:0007669"/>
    <property type="project" value="InterPro"/>
</dbReference>
<accession>A0A4S2AXH8</accession>
<evidence type="ECO:0000256" key="1">
    <source>
        <dbReference type="ARBA" id="ARBA00001946"/>
    </source>
</evidence>
<comment type="caution">
    <text evidence="10">The sequence shown here is derived from an EMBL/GenBank/DDBJ whole genome shotgun (WGS) entry which is preliminary data.</text>
</comment>
<dbReference type="GO" id="GO:0046872">
    <property type="term" value="F:metal ion binding"/>
    <property type="evidence" value="ECO:0007669"/>
    <property type="project" value="UniProtKB-UniRule"/>
</dbReference>
<reference evidence="10 11" key="1">
    <citation type="submission" date="2019-04" db="EMBL/GenBank/DDBJ databases">
        <title>Microbes associate with the intestines of laboratory mice.</title>
        <authorList>
            <person name="Navarre W."/>
            <person name="Wong E."/>
            <person name="Huang K."/>
            <person name="Tropini C."/>
            <person name="Ng K."/>
            <person name="Yu B."/>
        </authorList>
    </citation>
    <scope>NUCLEOTIDE SEQUENCE [LARGE SCALE GENOMIC DNA]</scope>
    <source>
        <strain evidence="10 11">NM70_E10</strain>
    </source>
</reference>
<keyword evidence="8 9" id="KW-0051">Antiviral defense</keyword>
<evidence type="ECO:0000313" key="11">
    <source>
        <dbReference type="Proteomes" id="UP000305751"/>
    </source>
</evidence>
<dbReference type="GO" id="GO:0043571">
    <property type="term" value="P:maintenance of CRISPR repeat elements"/>
    <property type="evidence" value="ECO:0007669"/>
    <property type="project" value="UniProtKB-UniRule"/>
</dbReference>
<keyword evidence="3 9" id="KW-0540">Nuclease</keyword>